<dbReference type="InterPro" id="IPR036890">
    <property type="entry name" value="HATPase_C_sf"/>
</dbReference>
<dbReference type="Gene3D" id="3.40.50.2300">
    <property type="match status" value="1"/>
</dbReference>
<dbReference type="CDD" id="cd00082">
    <property type="entry name" value="HisKA"/>
    <property type="match status" value="1"/>
</dbReference>
<dbReference type="GO" id="GO:0000155">
    <property type="term" value="F:phosphorelay sensor kinase activity"/>
    <property type="evidence" value="ECO:0007669"/>
    <property type="project" value="InterPro"/>
</dbReference>
<dbReference type="PROSITE" id="PS50110">
    <property type="entry name" value="RESPONSE_REGULATORY"/>
    <property type="match status" value="1"/>
</dbReference>
<evidence type="ECO:0000313" key="8">
    <source>
        <dbReference type="Proteomes" id="UP000192906"/>
    </source>
</evidence>
<gene>
    <name evidence="7" type="ORF">SAMN06295933_0181</name>
</gene>
<organism evidence="7 8">
    <name type="scientific">Desulfovibrio gilichinskyi</name>
    <dbReference type="NCBI Taxonomy" id="1519643"/>
    <lineage>
        <taxon>Bacteria</taxon>
        <taxon>Pseudomonadati</taxon>
        <taxon>Thermodesulfobacteriota</taxon>
        <taxon>Desulfovibrionia</taxon>
        <taxon>Desulfovibrionales</taxon>
        <taxon>Desulfovibrionaceae</taxon>
        <taxon>Desulfovibrio</taxon>
    </lineage>
</organism>
<dbReference type="SMART" id="SM00448">
    <property type="entry name" value="REC"/>
    <property type="match status" value="1"/>
</dbReference>
<dbReference type="InterPro" id="IPR001789">
    <property type="entry name" value="Sig_transdc_resp-reg_receiver"/>
</dbReference>
<evidence type="ECO:0000256" key="4">
    <source>
        <dbReference type="PROSITE-ProRule" id="PRU00169"/>
    </source>
</evidence>
<name>A0A1X7C228_9BACT</name>
<dbReference type="PANTHER" id="PTHR43547:SF2">
    <property type="entry name" value="HYBRID SIGNAL TRANSDUCTION HISTIDINE KINASE C"/>
    <property type="match status" value="1"/>
</dbReference>
<dbReference type="Proteomes" id="UP000192906">
    <property type="component" value="Unassembled WGS sequence"/>
</dbReference>
<dbReference type="InterPro" id="IPR005467">
    <property type="entry name" value="His_kinase_dom"/>
</dbReference>
<comment type="catalytic activity">
    <reaction evidence="1">
        <text>ATP + protein L-histidine = ADP + protein N-phospho-L-histidine.</text>
        <dbReference type="EC" id="2.7.13.3"/>
    </reaction>
</comment>
<proteinExistence type="predicted"/>
<dbReference type="AlphaFoldDB" id="A0A1X7C228"/>
<dbReference type="EC" id="2.7.13.3" evidence="2"/>
<dbReference type="PRINTS" id="PR00344">
    <property type="entry name" value="BCTRLSENSOR"/>
</dbReference>
<dbReference type="Gene3D" id="1.10.287.130">
    <property type="match status" value="1"/>
</dbReference>
<evidence type="ECO:0000256" key="2">
    <source>
        <dbReference type="ARBA" id="ARBA00012438"/>
    </source>
</evidence>
<dbReference type="Gene3D" id="3.30.565.10">
    <property type="entry name" value="Histidine kinase-like ATPase, C-terminal domain"/>
    <property type="match status" value="1"/>
</dbReference>
<dbReference type="STRING" id="1519643.SAMN06295933_0181"/>
<keyword evidence="7" id="KW-0418">Kinase</keyword>
<keyword evidence="7" id="KW-0808">Transferase</keyword>
<dbReference type="RefSeq" id="WP_085096975.1">
    <property type="nucleotide sequence ID" value="NZ_FWZU01000001.1"/>
</dbReference>
<evidence type="ECO:0000256" key="3">
    <source>
        <dbReference type="ARBA" id="ARBA00022553"/>
    </source>
</evidence>
<dbReference type="InterPro" id="IPR004358">
    <property type="entry name" value="Sig_transdc_His_kin-like_C"/>
</dbReference>
<reference evidence="8" key="1">
    <citation type="submission" date="2017-04" db="EMBL/GenBank/DDBJ databases">
        <authorList>
            <person name="Varghese N."/>
            <person name="Submissions S."/>
        </authorList>
    </citation>
    <scope>NUCLEOTIDE SEQUENCE [LARGE SCALE GENOMIC DNA]</scope>
    <source>
        <strain evidence="8">K3S</strain>
    </source>
</reference>
<dbReference type="SMART" id="SM00387">
    <property type="entry name" value="HATPase_c"/>
    <property type="match status" value="1"/>
</dbReference>
<dbReference type="InterPro" id="IPR003661">
    <property type="entry name" value="HisK_dim/P_dom"/>
</dbReference>
<feature type="modified residue" description="4-aspartylphosphate" evidence="4">
    <location>
        <position position="86"/>
    </location>
</feature>
<keyword evidence="3 4" id="KW-0597">Phosphoprotein</keyword>
<dbReference type="PANTHER" id="PTHR43547">
    <property type="entry name" value="TWO-COMPONENT HISTIDINE KINASE"/>
    <property type="match status" value="1"/>
</dbReference>
<evidence type="ECO:0000259" key="6">
    <source>
        <dbReference type="PROSITE" id="PS50110"/>
    </source>
</evidence>
<protein>
    <recommendedName>
        <fullName evidence="2">histidine kinase</fullName>
        <ecNumber evidence="2">2.7.13.3</ecNumber>
    </recommendedName>
</protein>
<accession>A0A1X7C228</accession>
<keyword evidence="8" id="KW-1185">Reference proteome</keyword>
<dbReference type="SUPFAM" id="SSF55874">
    <property type="entry name" value="ATPase domain of HSP90 chaperone/DNA topoisomerase II/histidine kinase"/>
    <property type="match status" value="1"/>
</dbReference>
<dbReference type="EMBL" id="FWZU01000001">
    <property type="protein sequence ID" value="SME88582.1"/>
    <property type="molecule type" value="Genomic_DNA"/>
</dbReference>
<sequence>MTDTELFTDDELLFTGEEVEERPVKKVKPWRVLIVDDEPDIHTMTQMVLGDFSFESRKLEFISAFTGEDSLNILKKDFEIAVVLLDVVMETSTAGLDVARRIRTFVNNPFVRIILRTGQPGVAPEHKVITELDINDYWQKAELTSQRLTTSVTTALRSYRDLCKIEQNRVSLAQLAMSVAHQIRNRTMTITGFANLATRKLEQGSEIIKYLDTISEESGRLEEVVDSVSDYASINNCDHQNSEIFPLLEEVVVDIKKYAASLNKNIEFNIILKHAVIDGRPDLFKKAIKELLKNAVSFSDESSPQVELVIQVDSELCHIKITDNGSGIADVDLPYIYDPFFTKRPDSVGMGLSIVRRIIDGYNWTLEFSKTDDQQTVFSLIIPI</sequence>
<evidence type="ECO:0000256" key="1">
    <source>
        <dbReference type="ARBA" id="ARBA00000085"/>
    </source>
</evidence>
<evidence type="ECO:0000313" key="7">
    <source>
        <dbReference type="EMBL" id="SME88582.1"/>
    </source>
</evidence>
<evidence type="ECO:0000259" key="5">
    <source>
        <dbReference type="PROSITE" id="PS50109"/>
    </source>
</evidence>
<feature type="domain" description="Response regulatory" evidence="6">
    <location>
        <begin position="31"/>
        <end position="155"/>
    </location>
</feature>
<feature type="domain" description="Histidine kinase" evidence="5">
    <location>
        <begin position="178"/>
        <end position="384"/>
    </location>
</feature>
<dbReference type="InterPro" id="IPR003594">
    <property type="entry name" value="HATPase_dom"/>
</dbReference>
<dbReference type="OrthoDB" id="5448087at2"/>
<dbReference type="Pfam" id="PF02518">
    <property type="entry name" value="HATPase_c"/>
    <property type="match status" value="1"/>
</dbReference>
<dbReference type="InterPro" id="IPR011006">
    <property type="entry name" value="CheY-like_superfamily"/>
</dbReference>
<dbReference type="PROSITE" id="PS50109">
    <property type="entry name" value="HIS_KIN"/>
    <property type="match status" value="1"/>
</dbReference>
<dbReference type="SUPFAM" id="SSF52172">
    <property type="entry name" value="CheY-like"/>
    <property type="match status" value="1"/>
</dbReference>